<protein>
    <submittedName>
        <fullName evidence="4">Ankyrin repeat-containing domain protein</fullName>
    </submittedName>
</protein>
<comment type="caution">
    <text evidence="4">The sequence shown here is derived from an EMBL/GenBank/DDBJ whole genome shotgun (WGS) entry which is preliminary data.</text>
</comment>
<dbReference type="GeneID" id="87888247"/>
<dbReference type="SUPFAM" id="SSF48403">
    <property type="entry name" value="Ankyrin repeat"/>
    <property type="match status" value="1"/>
</dbReference>
<dbReference type="Gene3D" id="1.25.40.20">
    <property type="entry name" value="Ankyrin repeat-containing domain"/>
    <property type="match status" value="3"/>
</dbReference>
<dbReference type="Pfam" id="PF00023">
    <property type="entry name" value="Ank"/>
    <property type="match status" value="1"/>
</dbReference>
<keyword evidence="5" id="KW-1185">Reference proteome</keyword>
<dbReference type="PANTHER" id="PTHR24198:SF165">
    <property type="entry name" value="ANKYRIN REPEAT-CONTAINING PROTEIN-RELATED"/>
    <property type="match status" value="1"/>
</dbReference>
<proteinExistence type="predicted"/>
<gene>
    <name evidence="4" type="ORF">B0T15DRAFT_534115</name>
</gene>
<name>A0AAJ0M200_9PEZI</name>
<evidence type="ECO:0000313" key="5">
    <source>
        <dbReference type="Proteomes" id="UP001273166"/>
    </source>
</evidence>
<reference evidence="4" key="2">
    <citation type="submission" date="2023-06" db="EMBL/GenBank/DDBJ databases">
        <authorList>
            <consortium name="Lawrence Berkeley National Laboratory"/>
            <person name="Mondo S.J."/>
            <person name="Hensen N."/>
            <person name="Bonometti L."/>
            <person name="Westerberg I."/>
            <person name="Brannstrom I.O."/>
            <person name="Guillou S."/>
            <person name="Cros-Aarteil S."/>
            <person name="Calhoun S."/>
            <person name="Haridas S."/>
            <person name="Kuo A."/>
            <person name="Pangilinan J."/>
            <person name="Riley R."/>
            <person name="Labutti K."/>
            <person name="Andreopoulos B."/>
            <person name="Lipzen A."/>
            <person name="Chen C."/>
            <person name="Yanf M."/>
            <person name="Daum C."/>
            <person name="Ng V."/>
            <person name="Clum A."/>
            <person name="Steindorff A."/>
            <person name="Ohm R."/>
            <person name="Martin F."/>
            <person name="Silar P."/>
            <person name="Natvig D."/>
            <person name="Lalanne C."/>
            <person name="Gautier V."/>
            <person name="Ament-Velasquez S.L."/>
            <person name="Kruys A."/>
            <person name="Hutchinson M.I."/>
            <person name="Powell A.J."/>
            <person name="Barry K."/>
            <person name="Miller A.N."/>
            <person name="Grigoriev I.V."/>
            <person name="Debuchy R."/>
            <person name="Gladieux P."/>
            <person name="Thoren M.H."/>
            <person name="Johannesson H."/>
        </authorList>
    </citation>
    <scope>NUCLEOTIDE SEQUENCE</scope>
    <source>
        <strain evidence="4">CBS 333.67</strain>
    </source>
</reference>
<dbReference type="RefSeq" id="XP_062721812.1">
    <property type="nucleotide sequence ID" value="XM_062869418.1"/>
</dbReference>
<dbReference type="EMBL" id="JAUDZG010000004">
    <property type="protein sequence ID" value="KAK3306032.1"/>
    <property type="molecule type" value="Genomic_DNA"/>
</dbReference>
<dbReference type="AlphaFoldDB" id="A0AAJ0M200"/>
<dbReference type="PROSITE" id="PS50088">
    <property type="entry name" value="ANK_REPEAT"/>
    <property type="match status" value="2"/>
</dbReference>
<accession>A0AAJ0M200</accession>
<keyword evidence="2 3" id="KW-0040">ANK repeat</keyword>
<dbReference type="SMART" id="SM00248">
    <property type="entry name" value="ANK"/>
    <property type="match status" value="5"/>
</dbReference>
<keyword evidence="1" id="KW-0677">Repeat</keyword>
<dbReference type="PROSITE" id="PS50297">
    <property type="entry name" value="ANK_REP_REGION"/>
    <property type="match status" value="2"/>
</dbReference>
<sequence>MLLQHGADVNAQCSGLCDCLYPDIGQEDDPNLSVNPTQLRPFWTPLHVAICSGHEQIAEVLMSNGATERVGTLVRQPSPLQRNGRLDMTAIQSAAWLGSVKMCKLFLAKPATPRSQFCNHYLTDRHDRTALLYAAASGHIQTIGKLLLSQGQTSYFQGLTPDHEDQPPRVLISDPLRLLCMQYRYDDARWLLNYCRPLNNYTIGSPVLHYTRYLAALCFLRPRSGCNLPSLRDQQDRLFRLTPQDLSRQVREAIMLQEIKGSEPHRLSLAKRLLDLGADPNRAEVTMNSTMPIFTDRHTQLRFTRTPLQLAASCGFVKMVKLLITRGAEPDLVIGERSAELRELPLMLAVKQALLPGGNIETVQELLKAGASLEDRFGESVLRTLYEMRPRKSPYGVLGDDFPDWEAWLRIVDMFLNHGAAAETSEWNWNCLLVIGCLPGNLRYCELLEKARSVNELPPATLVRMLRMALLEMAKTRSASTQDVELVRWVLRRYLDTEERLRVPKDVLREVQHQAHRQRLNRITDVIGEFLTRAEAPTVSRLEKERLLDILAT</sequence>
<evidence type="ECO:0000256" key="2">
    <source>
        <dbReference type="ARBA" id="ARBA00023043"/>
    </source>
</evidence>
<reference evidence="4" key="1">
    <citation type="journal article" date="2023" name="Mol. Phylogenet. Evol.">
        <title>Genome-scale phylogeny and comparative genomics of the fungal order Sordariales.</title>
        <authorList>
            <person name="Hensen N."/>
            <person name="Bonometti L."/>
            <person name="Westerberg I."/>
            <person name="Brannstrom I.O."/>
            <person name="Guillou S."/>
            <person name="Cros-Aarteil S."/>
            <person name="Calhoun S."/>
            <person name="Haridas S."/>
            <person name="Kuo A."/>
            <person name="Mondo S."/>
            <person name="Pangilinan J."/>
            <person name="Riley R."/>
            <person name="LaButti K."/>
            <person name="Andreopoulos B."/>
            <person name="Lipzen A."/>
            <person name="Chen C."/>
            <person name="Yan M."/>
            <person name="Daum C."/>
            <person name="Ng V."/>
            <person name="Clum A."/>
            <person name="Steindorff A."/>
            <person name="Ohm R.A."/>
            <person name="Martin F."/>
            <person name="Silar P."/>
            <person name="Natvig D.O."/>
            <person name="Lalanne C."/>
            <person name="Gautier V."/>
            <person name="Ament-Velasquez S.L."/>
            <person name="Kruys A."/>
            <person name="Hutchinson M.I."/>
            <person name="Powell A.J."/>
            <person name="Barry K."/>
            <person name="Miller A.N."/>
            <person name="Grigoriev I.V."/>
            <person name="Debuchy R."/>
            <person name="Gladieux P."/>
            <person name="Hiltunen Thoren M."/>
            <person name="Johannesson H."/>
        </authorList>
    </citation>
    <scope>NUCLEOTIDE SEQUENCE</scope>
    <source>
        <strain evidence="4">CBS 333.67</strain>
    </source>
</reference>
<evidence type="ECO:0000313" key="4">
    <source>
        <dbReference type="EMBL" id="KAK3306032.1"/>
    </source>
</evidence>
<dbReference type="Pfam" id="PF12796">
    <property type="entry name" value="Ank_2"/>
    <property type="match status" value="1"/>
</dbReference>
<dbReference type="Proteomes" id="UP001273166">
    <property type="component" value="Unassembled WGS sequence"/>
</dbReference>
<feature type="repeat" description="ANK" evidence="3">
    <location>
        <begin position="44"/>
        <end position="66"/>
    </location>
</feature>
<dbReference type="InterPro" id="IPR036770">
    <property type="entry name" value="Ankyrin_rpt-contain_sf"/>
</dbReference>
<evidence type="ECO:0000256" key="1">
    <source>
        <dbReference type="ARBA" id="ARBA00022737"/>
    </source>
</evidence>
<dbReference type="InterPro" id="IPR002110">
    <property type="entry name" value="Ankyrin_rpt"/>
</dbReference>
<dbReference type="PANTHER" id="PTHR24198">
    <property type="entry name" value="ANKYRIN REPEAT AND PROTEIN KINASE DOMAIN-CONTAINING PROTEIN"/>
    <property type="match status" value="1"/>
</dbReference>
<feature type="repeat" description="ANK" evidence="3">
    <location>
        <begin position="303"/>
        <end position="335"/>
    </location>
</feature>
<organism evidence="4 5">
    <name type="scientific">Chaetomium strumarium</name>
    <dbReference type="NCBI Taxonomy" id="1170767"/>
    <lineage>
        <taxon>Eukaryota</taxon>
        <taxon>Fungi</taxon>
        <taxon>Dikarya</taxon>
        <taxon>Ascomycota</taxon>
        <taxon>Pezizomycotina</taxon>
        <taxon>Sordariomycetes</taxon>
        <taxon>Sordariomycetidae</taxon>
        <taxon>Sordariales</taxon>
        <taxon>Chaetomiaceae</taxon>
        <taxon>Chaetomium</taxon>
    </lineage>
</organism>
<evidence type="ECO:0000256" key="3">
    <source>
        <dbReference type="PROSITE-ProRule" id="PRU00023"/>
    </source>
</evidence>